<dbReference type="InterPro" id="IPR018867">
    <property type="entry name" value="Cell_div_borealin"/>
</dbReference>
<dbReference type="OMA" id="DMNWLEY"/>
<dbReference type="PANTHER" id="PTHR16040:SF7">
    <property type="entry name" value="AUSTRALIN, ISOFORM A-RELATED"/>
    <property type="match status" value="1"/>
</dbReference>
<dbReference type="Pfam" id="PF10444">
    <property type="entry name" value="Nbl1_Borealin_N"/>
    <property type="match status" value="1"/>
</dbReference>
<organism evidence="13 14">
    <name type="scientific">Patiria miniata</name>
    <name type="common">Bat star</name>
    <name type="synonym">Asterina miniata</name>
    <dbReference type="NCBI Taxonomy" id="46514"/>
    <lineage>
        <taxon>Eukaryota</taxon>
        <taxon>Metazoa</taxon>
        <taxon>Echinodermata</taxon>
        <taxon>Eleutherozoa</taxon>
        <taxon>Asterozoa</taxon>
        <taxon>Asteroidea</taxon>
        <taxon>Valvatacea</taxon>
        <taxon>Valvatida</taxon>
        <taxon>Asterinidae</taxon>
        <taxon>Patiria</taxon>
    </lineage>
</organism>
<dbReference type="RefSeq" id="XP_038077256.1">
    <property type="nucleotide sequence ID" value="XM_038221328.1"/>
</dbReference>
<feature type="domain" description="Borealin C-terminal" evidence="12">
    <location>
        <begin position="205"/>
        <end position="322"/>
    </location>
</feature>
<evidence type="ECO:0000256" key="2">
    <source>
        <dbReference type="ARBA" id="ARBA00004584"/>
    </source>
</evidence>
<evidence type="ECO:0000256" key="7">
    <source>
        <dbReference type="ARBA" id="ARBA00023242"/>
    </source>
</evidence>
<dbReference type="EnsemblMetazoa" id="XM_038221344.1">
    <property type="protein sequence ID" value="XP_038077272.1"/>
    <property type="gene ID" value="LOC119745104"/>
</dbReference>
<dbReference type="InterPro" id="IPR018851">
    <property type="entry name" value="Borealin_N"/>
</dbReference>
<evidence type="ECO:0000256" key="8">
    <source>
        <dbReference type="ARBA" id="ARBA00023306"/>
    </source>
</evidence>
<dbReference type="Pfam" id="PF10512">
    <property type="entry name" value="Borealin"/>
    <property type="match status" value="1"/>
</dbReference>
<dbReference type="AlphaFoldDB" id="A0A914BMC0"/>
<accession>A0A914BMC0</accession>
<reference evidence="13" key="1">
    <citation type="submission" date="2022-11" db="UniProtKB">
        <authorList>
            <consortium name="EnsemblMetazoa"/>
        </authorList>
    </citation>
    <scope>IDENTIFICATION</scope>
</reference>
<dbReference type="RefSeq" id="XP_038077264.1">
    <property type="nucleotide sequence ID" value="XM_038221336.1"/>
</dbReference>
<feature type="region of interest" description="Disordered" evidence="10">
    <location>
        <begin position="1"/>
        <end position="30"/>
    </location>
</feature>
<sequence length="330" mass="35738">MPKKRRTKVVASAAKTVSGDESGNSSNEERQQKIETYLKDFDMKVANVIAQARSEAKTMCNAINSAFTMELFKLPKSIREMTKADFMARGGSINNNALQHITEITDSLASSITTQTLMPASKKRKVTPSSVESSASEAQSGVGEITSKTATTAKKKGAKGRKKTTTATTSKRSTRTQSVLTANQNMNMQDNAEPQTVRRSTRRKTTRNQFVTPATKTGKSGALSSGWDTPMVTPKFDPRLPVTPATCVMREAKRAETIISLSGSPIIMPPKRDLSKPEVVIPLADGTALTVGTSSPQVDLTMDETARRNILLLQSNLAKILKRCPVQGES</sequence>
<evidence type="ECO:0000256" key="4">
    <source>
        <dbReference type="ARBA" id="ARBA00022454"/>
    </source>
</evidence>
<comment type="subcellular location">
    <subcellularLocation>
        <location evidence="2">Chromosome</location>
        <location evidence="2">Centromere</location>
    </subcellularLocation>
    <subcellularLocation>
        <location evidence="1">Nucleus</location>
    </subcellularLocation>
</comment>
<evidence type="ECO:0000256" key="9">
    <source>
        <dbReference type="ARBA" id="ARBA00023328"/>
    </source>
</evidence>
<keyword evidence="4" id="KW-0158">Chromosome</keyword>
<dbReference type="Gene3D" id="6.10.250.1900">
    <property type="match status" value="1"/>
</dbReference>
<keyword evidence="14" id="KW-1185">Reference proteome</keyword>
<dbReference type="GeneID" id="119745104"/>
<dbReference type="GO" id="GO:0000070">
    <property type="term" value="P:mitotic sister chromatid segregation"/>
    <property type="evidence" value="ECO:0007669"/>
    <property type="project" value="TreeGrafter"/>
</dbReference>
<feature type="region of interest" description="Disordered" evidence="10">
    <location>
        <begin position="118"/>
        <end position="180"/>
    </location>
</feature>
<feature type="domain" description="Borealin N-terminal" evidence="11">
    <location>
        <begin position="33"/>
        <end position="88"/>
    </location>
</feature>
<evidence type="ECO:0008006" key="15">
    <source>
        <dbReference type="Google" id="ProtNLM"/>
    </source>
</evidence>
<dbReference type="GO" id="GO:0051233">
    <property type="term" value="C:spindle midzone"/>
    <property type="evidence" value="ECO:0007669"/>
    <property type="project" value="TreeGrafter"/>
</dbReference>
<evidence type="ECO:0000313" key="13">
    <source>
        <dbReference type="EnsemblMetazoa" id="XP_038077264.1"/>
    </source>
</evidence>
<comment type="similarity">
    <text evidence="3">Belongs to the borealin family.</text>
</comment>
<keyword evidence="5" id="KW-0132">Cell division</keyword>
<dbReference type="OrthoDB" id="6360905at2759"/>
<dbReference type="Proteomes" id="UP000887568">
    <property type="component" value="Unplaced"/>
</dbReference>
<dbReference type="EnsemblMetazoa" id="XM_038221328.1">
    <property type="protein sequence ID" value="XP_038077256.1"/>
    <property type="gene ID" value="LOC119745104"/>
</dbReference>
<keyword evidence="7" id="KW-0539">Nucleus</keyword>
<feature type="compositionally biased region" description="Basic residues" evidence="10">
    <location>
        <begin position="153"/>
        <end position="164"/>
    </location>
</feature>
<keyword evidence="8" id="KW-0131">Cell cycle</keyword>
<proteinExistence type="inferred from homology"/>
<dbReference type="GO" id="GO:0051301">
    <property type="term" value="P:cell division"/>
    <property type="evidence" value="ECO:0007669"/>
    <property type="project" value="UniProtKB-KW"/>
</dbReference>
<evidence type="ECO:0000259" key="11">
    <source>
        <dbReference type="Pfam" id="PF10444"/>
    </source>
</evidence>
<evidence type="ECO:0000313" key="14">
    <source>
        <dbReference type="Proteomes" id="UP000887568"/>
    </source>
</evidence>
<name>A0A914BMC0_PATMI</name>
<evidence type="ECO:0000256" key="6">
    <source>
        <dbReference type="ARBA" id="ARBA00022776"/>
    </source>
</evidence>
<evidence type="ECO:0000256" key="1">
    <source>
        <dbReference type="ARBA" id="ARBA00004123"/>
    </source>
</evidence>
<dbReference type="GO" id="GO:0032133">
    <property type="term" value="C:chromosome passenger complex"/>
    <property type="evidence" value="ECO:0007669"/>
    <property type="project" value="TreeGrafter"/>
</dbReference>
<evidence type="ECO:0000256" key="10">
    <source>
        <dbReference type="SAM" id="MobiDB-lite"/>
    </source>
</evidence>
<dbReference type="EnsemblMetazoa" id="XM_038221336.1">
    <property type="protein sequence ID" value="XP_038077264.1"/>
    <property type="gene ID" value="LOC119745104"/>
</dbReference>
<dbReference type="GO" id="GO:0005634">
    <property type="term" value="C:nucleus"/>
    <property type="evidence" value="ECO:0007669"/>
    <property type="project" value="UniProtKB-SubCell"/>
</dbReference>
<evidence type="ECO:0000259" key="12">
    <source>
        <dbReference type="Pfam" id="PF10512"/>
    </source>
</evidence>
<dbReference type="PANTHER" id="PTHR16040">
    <property type="entry name" value="AUSTRALIN, ISOFORM A-RELATED"/>
    <property type="match status" value="1"/>
</dbReference>
<keyword evidence="6" id="KW-0498">Mitosis</keyword>
<keyword evidence="9" id="KW-0137">Centromere</keyword>
<protein>
    <recommendedName>
        <fullName evidence="15">Borealin</fullName>
    </recommendedName>
</protein>
<dbReference type="GO" id="GO:0000775">
    <property type="term" value="C:chromosome, centromeric region"/>
    <property type="evidence" value="ECO:0007669"/>
    <property type="project" value="UniProtKB-SubCell"/>
</dbReference>
<evidence type="ECO:0000256" key="5">
    <source>
        <dbReference type="ARBA" id="ARBA00022618"/>
    </source>
</evidence>
<dbReference type="RefSeq" id="XP_038077272.1">
    <property type="nucleotide sequence ID" value="XM_038221344.1"/>
</dbReference>
<evidence type="ECO:0000256" key="3">
    <source>
        <dbReference type="ARBA" id="ARBA00009914"/>
    </source>
</evidence>
<dbReference type="InterPro" id="IPR046466">
    <property type="entry name" value="Borealin_C"/>
</dbReference>
<feature type="compositionally biased region" description="Low complexity" evidence="10">
    <location>
        <begin position="129"/>
        <end position="152"/>
    </location>
</feature>